<evidence type="ECO:0000256" key="4">
    <source>
        <dbReference type="RuleBase" id="RU000304"/>
    </source>
</evidence>
<protein>
    <recommendedName>
        <fullName evidence="5">Major sperm protein</fullName>
    </recommendedName>
</protein>
<accession>A0AAV5VK33</accession>
<gene>
    <name evidence="9" type="ORF">PFISCL1PPCAC_9441</name>
</gene>
<dbReference type="GO" id="GO:0005524">
    <property type="term" value="F:ATP binding"/>
    <property type="evidence" value="ECO:0007669"/>
    <property type="project" value="UniProtKB-UniRule"/>
</dbReference>
<feature type="domain" description="MSP" evidence="8">
    <location>
        <begin position="334"/>
        <end position="450"/>
    </location>
</feature>
<comment type="function">
    <text evidence="5">Central component in molecular interactions underlying sperm crawling. Forms an extensive filament system that extends from sperm villipoda, along the leading edge of the pseudopod.</text>
</comment>
<dbReference type="GO" id="GO:0004674">
    <property type="term" value="F:protein serine/threonine kinase activity"/>
    <property type="evidence" value="ECO:0007669"/>
    <property type="project" value="UniProtKB-KW"/>
</dbReference>
<dbReference type="PANTHER" id="PTHR11909">
    <property type="entry name" value="CASEIN KINASE-RELATED"/>
    <property type="match status" value="1"/>
</dbReference>
<feature type="region of interest" description="Disordered" evidence="6">
    <location>
        <begin position="1"/>
        <end position="23"/>
    </location>
</feature>
<dbReference type="InterPro" id="IPR011009">
    <property type="entry name" value="Kinase-like_dom_sf"/>
</dbReference>
<name>A0AAV5VK33_9BILA</name>
<feature type="non-terminal residue" evidence="9">
    <location>
        <position position="1"/>
    </location>
</feature>
<evidence type="ECO:0000313" key="9">
    <source>
        <dbReference type="EMBL" id="GMT18144.1"/>
    </source>
</evidence>
<dbReference type="PROSITE" id="PS50202">
    <property type="entry name" value="MSP"/>
    <property type="match status" value="1"/>
</dbReference>
<evidence type="ECO:0000313" key="10">
    <source>
        <dbReference type="Proteomes" id="UP001432322"/>
    </source>
</evidence>
<dbReference type="Gene3D" id="1.10.510.10">
    <property type="entry name" value="Transferase(Phosphotransferase) domain 1"/>
    <property type="match status" value="1"/>
</dbReference>
<dbReference type="PROSITE" id="PS50011">
    <property type="entry name" value="PROTEIN_KINASE_DOM"/>
    <property type="match status" value="1"/>
</dbReference>
<organism evidence="9 10">
    <name type="scientific">Pristionchus fissidentatus</name>
    <dbReference type="NCBI Taxonomy" id="1538716"/>
    <lineage>
        <taxon>Eukaryota</taxon>
        <taxon>Metazoa</taxon>
        <taxon>Ecdysozoa</taxon>
        <taxon>Nematoda</taxon>
        <taxon>Chromadorea</taxon>
        <taxon>Rhabditida</taxon>
        <taxon>Rhabditina</taxon>
        <taxon>Diplogasteromorpha</taxon>
        <taxon>Diplogasteroidea</taxon>
        <taxon>Neodiplogasteridae</taxon>
        <taxon>Pristionchus</taxon>
    </lineage>
</organism>
<evidence type="ECO:0000259" key="8">
    <source>
        <dbReference type="PROSITE" id="PS50202"/>
    </source>
</evidence>
<feature type="non-terminal residue" evidence="9">
    <location>
        <position position="450"/>
    </location>
</feature>
<dbReference type="Proteomes" id="UP001432322">
    <property type="component" value="Unassembled WGS sequence"/>
</dbReference>
<dbReference type="Pfam" id="PF00635">
    <property type="entry name" value="Motile_Sperm"/>
    <property type="match status" value="1"/>
</dbReference>
<dbReference type="InterPro" id="IPR000535">
    <property type="entry name" value="MSP_dom"/>
</dbReference>
<feature type="domain" description="Protein kinase" evidence="7">
    <location>
        <begin position="39"/>
        <end position="299"/>
    </location>
</feature>
<dbReference type="PROSITE" id="PS00107">
    <property type="entry name" value="PROTEIN_KINASE_ATP"/>
    <property type="match status" value="1"/>
</dbReference>
<evidence type="ECO:0000256" key="5">
    <source>
        <dbReference type="RuleBase" id="RU003425"/>
    </source>
</evidence>
<keyword evidence="4" id="KW-0723">Serine/threonine-protein kinase</keyword>
<dbReference type="InterPro" id="IPR017441">
    <property type="entry name" value="Protein_kinase_ATP_BS"/>
</dbReference>
<dbReference type="Gene3D" id="2.60.40.10">
    <property type="entry name" value="Immunoglobulins"/>
    <property type="match status" value="1"/>
</dbReference>
<keyword evidence="4" id="KW-0418">Kinase</keyword>
<proteinExistence type="inferred from homology"/>
<dbReference type="SUPFAM" id="SSF56112">
    <property type="entry name" value="Protein kinase-like (PK-like)"/>
    <property type="match status" value="1"/>
</dbReference>
<dbReference type="InterPro" id="IPR008271">
    <property type="entry name" value="Ser/Thr_kinase_AS"/>
</dbReference>
<comment type="similarity">
    <text evidence="4">Belongs to the protein kinase superfamily.</text>
</comment>
<keyword evidence="2 3" id="KW-0067">ATP-binding</keyword>
<keyword evidence="5" id="KW-0963">Cytoplasm</keyword>
<keyword evidence="4" id="KW-0808">Transferase</keyword>
<evidence type="ECO:0000256" key="3">
    <source>
        <dbReference type="PROSITE-ProRule" id="PRU10141"/>
    </source>
</evidence>
<evidence type="ECO:0000256" key="6">
    <source>
        <dbReference type="SAM" id="MobiDB-lite"/>
    </source>
</evidence>
<evidence type="ECO:0000256" key="2">
    <source>
        <dbReference type="ARBA" id="ARBA00022840"/>
    </source>
</evidence>
<dbReference type="SUPFAM" id="SSF49354">
    <property type="entry name" value="PapD-like"/>
    <property type="match status" value="1"/>
</dbReference>
<sequence length="450" mass="51178">AVEQSDASGAGGHIAAATEAPAPKEKVKMETGTVLLKRFKVEGELGQGGFGQIYSVRDLETQKEYALKWQVTGDGRRIKLEMTVLLQLRAKRHVPTIIASGTHMEKGYIIIQALGKNLSMVRREMPHRRLSDGTVYRVAEQMLRALREVHEIGYLHRDVKPNNMCIGLKDLTRIYLIDFGMARQYTTTSGRVRKARDMVGFRGTPRYVAKQVHQRIEQGPGGDLVSLVYSLIEMHTGSLPWGKTNDADEMKKNKQEISLDKLCEKMAKPFQELTSNIMGLDYEDFPDYDYLLGKVKECFWPGFDPNELFDWEYREAEKQAIERTQKNPQDPCRTIRIPPLIIDPTKAHIPGKNVPVTHLLVNNVDLKYAFRISTSRVDYQCKPHFGFIGPREQCKLVIMVQKSTSASRLDSTCDSTPNEGFHIYYCVVPPGKENLDPREVIRKNPKKAKI</sequence>
<dbReference type="InterPro" id="IPR013783">
    <property type="entry name" value="Ig-like_fold"/>
</dbReference>
<dbReference type="AlphaFoldDB" id="A0AAV5VK33"/>
<dbReference type="PROSITE" id="PS00108">
    <property type="entry name" value="PROTEIN_KINASE_ST"/>
    <property type="match status" value="1"/>
</dbReference>
<dbReference type="InterPro" id="IPR008962">
    <property type="entry name" value="PapD-like_sf"/>
</dbReference>
<keyword evidence="10" id="KW-1185">Reference proteome</keyword>
<keyword evidence="1 3" id="KW-0547">Nucleotide-binding</keyword>
<reference evidence="9" key="1">
    <citation type="submission" date="2023-10" db="EMBL/GenBank/DDBJ databases">
        <title>Genome assembly of Pristionchus species.</title>
        <authorList>
            <person name="Yoshida K."/>
            <person name="Sommer R.J."/>
        </authorList>
    </citation>
    <scope>NUCLEOTIDE SEQUENCE</scope>
    <source>
        <strain evidence="9">RS5133</strain>
    </source>
</reference>
<dbReference type="Pfam" id="PF00069">
    <property type="entry name" value="Pkinase"/>
    <property type="match status" value="1"/>
</dbReference>
<evidence type="ECO:0000256" key="1">
    <source>
        <dbReference type="ARBA" id="ARBA00022741"/>
    </source>
</evidence>
<evidence type="ECO:0000259" key="7">
    <source>
        <dbReference type="PROSITE" id="PS50011"/>
    </source>
</evidence>
<dbReference type="SMART" id="SM00220">
    <property type="entry name" value="S_TKc"/>
    <property type="match status" value="1"/>
</dbReference>
<dbReference type="InterPro" id="IPR050235">
    <property type="entry name" value="CK1_Ser-Thr_kinase"/>
</dbReference>
<dbReference type="InterPro" id="IPR000719">
    <property type="entry name" value="Prot_kinase_dom"/>
</dbReference>
<comment type="caution">
    <text evidence="9">The sequence shown here is derived from an EMBL/GenBank/DDBJ whole genome shotgun (WGS) entry which is preliminary data.</text>
</comment>
<keyword evidence="5" id="KW-0206">Cytoskeleton</keyword>
<dbReference type="EMBL" id="BTSY01000003">
    <property type="protein sequence ID" value="GMT18144.1"/>
    <property type="molecule type" value="Genomic_DNA"/>
</dbReference>
<feature type="binding site" evidence="3">
    <location>
        <position position="68"/>
    </location>
    <ligand>
        <name>ATP</name>
        <dbReference type="ChEBI" id="CHEBI:30616"/>
    </ligand>
</feature>